<dbReference type="RefSeq" id="XP_764887.1">
    <property type="nucleotide sequence ID" value="XM_759794.1"/>
</dbReference>
<dbReference type="GeneID" id="3501648"/>
<accession>Q4N5G9</accession>
<dbReference type="EMBL" id="AAGK01000002">
    <property type="protein sequence ID" value="EAN32604.1"/>
    <property type="molecule type" value="Genomic_DNA"/>
</dbReference>
<name>Q4N5G9_THEPA</name>
<reference evidence="2 3" key="1">
    <citation type="journal article" date="2005" name="Science">
        <title>Genome sequence of Theileria parva, a bovine pathogen that transforms lymphocytes.</title>
        <authorList>
            <person name="Gardner M.J."/>
            <person name="Bishop R."/>
            <person name="Shah T."/>
            <person name="de Villiers E.P."/>
            <person name="Carlton J.M."/>
            <person name="Hall N."/>
            <person name="Ren Q."/>
            <person name="Paulsen I.T."/>
            <person name="Pain A."/>
            <person name="Berriman M."/>
            <person name="Wilson R.J.M."/>
            <person name="Sato S."/>
            <person name="Ralph S.A."/>
            <person name="Mann D.J."/>
            <person name="Xiong Z."/>
            <person name="Shallom S.J."/>
            <person name="Weidman J."/>
            <person name="Jiang L."/>
            <person name="Lynn J."/>
            <person name="Weaver B."/>
            <person name="Shoaibi A."/>
            <person name="Domingo A.R."/>
            <person name="Wasawo D."/>
            <person name="Crabtree J."/>
            <person name="Wortman J.R."/>
            <person name="Haas B."/>
            <person name="Angiuoli S.V."/>
            <person name="Creasy T.H."/>
            <person name="Lu C."/>
            <person name="Suh B."/>
            <person name="Silva J.C."/>
            <person name="Utterback T.R."/>
            <person name="Feldblyum T.V."/>
            <person name="Pertea M."/>
            <person name="Allen J."/>
            <person name="Nierman W.C."/>
            <person name="Taracha E.L.N."/>
            <person name="Salzberg S.L."/>
            <person name="White O.R."/>
            <person name="Fitzhugh H.A."/>
            <person name="Morzaria S."/>
            <person name="Venter J.C."/>
            <person name="Fraser C.M."/>
            <person name="Nene V."/>
        </authorList>
    </citation>
    <scope>NUCLEOTIDE SEQUENCE [LARGE SCALE GENOMIC DNA]</scope>
    <source>
        <strain evidence="2 3">Muguga</strain>
    </source>
</reference>
<dbReference type="eggNOG" id="ENOG502QXK3">
    <property type="taxonomic scope" value="Eukaryota"/>
</dbReference>
<comment type="caution">
    <text evidence="2">The sequence shown here is derived from an EMBL/GenBank/DDBJ whole genome shotgun (WGS) entry which is preliminary data.</text>
</comment>
<protein>
    <submittedName>
        <fullName evidence="2">Uncharacterized protein</fullName>
    </submittedName>
</protein>
<feature type="region of interest" description="Disordered" evidence="1">
    <location>
        <begin position="496"/>
        <end position="543"/>
    </location>
</feature>
<dbReference type="VEuPathDB" id="PiroplasmaDB:TpMuguga_02g00321"/>
<evidence type="ECO:0000313" key="2">
    <source>
        <dbReference type="EMBL" id="EAN32604.1"/>
    </source>
</evidence>
<dbReference type="InParanoid" id="Q4N5G9"/>
<feature type="region of interest" description="Disordered" evidence="1">
    <location>
        <begin position="411"/>
        <end position="482"/>
    </location>
</feature>
<keyword evidence="3" id="KW-1185">Reference proteome</keyword>
<feature type="compositionally biased region" description="Basic and acidic residues" evidence="1">
    <location>
        <begin position="449"/>
        <end position="482"/>
    </location>
</feature>
<feature type="compositionally biased region" description="Polar residues" evidence="1">
    <location>
        <begin position="1"/>
        <end position="35"/>
    </location>
</feature>
<evidence type="ECO:0000313" key="3">
    <source>
        <dbReference type="Proteomes" id="UP000001949"/>
    </source>
</evidence>
<feature type="region of interest" description="Disordered" evidence="1">
    <location>
        <begin position="1"/>
        <end position="39"/>
    </location>
</feature>
<proteinExistence type="predicted"/>
<gene>
    <name evidence="2" type="ordered locus">TP02_0321</name>
</gene>
<feature type="region of interest" description="Disordered" evidence="1">
    <location>
        <begin position="56"/>
        <end position="78"/>
    </location>
</feature>
<feature type="compositionally biased region" description="Acidic residues" evidence="1">
    <location>
        <begin position="522"/>
        <end position="533"/>
    </location>
</feature>
<dbReference type="KEGG" id="tpv:TP02_0321"/>
<dbReference type="AlphaFoldDB" id="Q4N5G9"/>
<organism evidence="2 3">
    <name type="scientific">Theileria parva</name>
    <name type="common">East coast fever infection agent</name>
    <dbReference type="NCBI Taxonomy" id="5875"/>
    <lineage>
        <taxon>Eukaryota</taxon>
        <taxon>Sar</taxon>
        <taxon>Alveolata</taxon>
        <taxon>Apicomplexa</taxon>
        <taxon>Aconoidasida</taxon>
        <taxon>Piroplasmida</taxon>
        <taxon>Theileriidae</taxon>
        <taxon>Theileria</taxon>
    </lineage>
</organism>
<feature type="compositionally biased region" description="Basic and acidic residues" evidence="1">
    <location>
        <begin position="496"/>
        <end position="508"/>
    </location>
</feature>
<sequence>MPALNTSGDIMESSSPKMSRISQTKNSPNRRSSPQPLKFRSFDAFYQDYSKKNTYEVSQHRTPLTQNASSNNKSSHYNIITTDSSKKLDSKCGVSSEASKPKVTYTIEDYNIKGRVKRLCEIFQKARNDNHYRSQLEKVISNNKLNSKKPVPSTSKHVSDPQNDPQNYQYQQQMCIKRDQNTMTETDSLQLKFAQGSDLPNLDHEEVIFNTPLRFQSPSRGPVDDYDYRPGYPSPKIDSPLMSSQFVDEKRAPTIEEISSMLSAQKLTPTYSQNEVSVSNTLDKNALIDDILNNFMNDPEFCDTFFSKLETLNLYNNPNTAEFSKLIDELQFLVENDSNIDNLTKLDSVDHKKDFEWFFNQPKVFDFSVQDQNNAVDHKPHLFENDSNITSSTSTEYNLLLEQSSSDSLESLLESSQLHTTEDAKTEVSNTVDANAIEESNVEDTQLVEDSKTEEDSKVEDPQTEEDSKVEDPQTEEDSKVEEINTELLNVVEDHNIEDLNNEDHNTDDTNTLEDSNAVEDPNTDDLSEDPNTEESNVVEDLNTEHSNVVETLKTEKSEPVPVVEIDLMEENQPDFSDFEKFNLESGFNSHLSKHFDWINTNN</sequence>
<dbReference type="Proteomes" id="UP000001949">
    <property type="component" value="Unassembled WGS sequence"/>
</dbReference>
<evidence type="ECO:0000256" key="1">
    <source>
        <dbReference type="SAM" id="MobiDB-lite"/>
    </source>
</evidence>
<feature type="region of interest" description="Disordered" evidence="1">
    <location>
        <begin position="140"/>
        <end position="167"/>
    </location>
</feature>
<dbReference type="OMA" id="KHFDWIN"/>